<evidence type="ECO:0000313" key="2">
    <source>
        <dbReference type="Proteomes" id="UP000634136"/>
    </source>
</evidence>
<evidence type="ECO:0000313" key="1">
    <source>
        <dbReference type="EMBL" id="KAF7830360.1"/>
    </source>
</evidence>
<gene>
    <name evidence="1" type="ORF">G2W53_012693</name>
</gene>
<comment type="caution">
    <text evidence="1">The sequence shown here is derived from an EMBL/GenBank/DDBJ whole genome shotgun (WGS) entry which is preliminary data.</text>
</comment>
<keyword evidence="2" id="KW-1185">Reference proteome</keyword>
<dbReference type="Proteomes" id="UP000634136">
    <property type="component" value="Unassembled WGS sequence"/>
</dbReference>
<protein>
    <submittedName>
        <fullName evidence="1">Uncharacterized protein</fullName>
    </submittedName>
</protein>
<organism evidence="1 2">
    <name type="scientific">Senna tora</name>
    <dbReference type="NCBI Taxonomy" id="362788"/>
    <lineage>
        <taxon>Eukaryota</taxon>
        <taxon>Viridiplantae</taxon>
        <taxon>Streptophyta</taxon>
        <taxon>Embryophyta</taxon>
        <taxon>Tracheophyta</taxon>
        <taxon>Spermatophyta</taxon>
        <taxon>Magnoliopsida</taxon>
        <taxon>eudicotyledons</taxon>
        <taxon>Gunneridae</taxon>
        <taxon>Pentapetalae</taxon>
        <taxon>rosids</taxon>
        <taxon>fabids</taxon>
        <taxon>Fabales</taxon>
        <taxon>Fabaceae</taxon>
        <taxon>Caesalpinioideae</taxon>
        <taxon>Cassia clade</taxon>
        <taxon>Senna</taxon>
    </lineage>
</organism>
<sequence length="28" mass="3193">MCLRKHLPSTKKVPKVLLGELLYEDPSP</sequence>
<name>A0A834WNT2_9FABA</name>
<accession>A0A834WNT2</accession>
<dbReference type="EMBL" id="JAAIUW010000005">
    <property type="protein sequence ID" value="KAF7830360.1"/>
    <property type="molecule type" value="Genomic_DNA"/>
</dbReference>
<proteinExistence type="predicted"/>
<dbReference type="AlphaFoldDB" id="A0A834WNT2"/>
<reference evidence="1" key="1">
    <citation type="submission" date="2020-09" db="EMBL/GenBank/DDBJ databases">
        <title>Genome-Enabled Discovery of Anthraquinone Biosynthesis in Senna tora.</title>
        <authorList>
            <person name="Kang S.-H."/>
            <person name="Pandey R.P."/>
            <person name="Lee C.-M."/>
            <person name="Sim J.-S."/>
            <person name="Jeong J.-T."/>
            <person name="Choi B.-S."/>
            <person name="Jung M."/>
            <person name="Ginzburg D."/>
            <person name="Zhao K."/>
            <person name="Won S.Y."/>
            <person name="Oh T.-J."/>
            <person name="Yu Y."/>
            <person name="Kim N.-H."/>
            <person name="Lee O.R."/>
            <person name="Lee T.-H."/>
            <person name="Bashyal P."/>
            <person name="Kim T.-S."/>
            <person name="Lee W.-H."/>
            <person name="Kawkins C."/>
            <person name="Kim C.-K."/>
            <person name="Kim J.S."/>
            <person name="Ahn B.O."/>
            <person name="Rhee S.Y."/>
            <person name="Sohng J.K."/>
        </authorList>
    </citation>
    <scope>NUCLEOTIDE SEQUENCE</scope>
    <source>
        <tissue evidence="1">Leaf</tissue>
    </source>
</reference>